<reference evidence="3 4" key="1">
    <citation type="submission" date="2017-12" db="EMBL/GenBank/DDBJ databases">
        <title>Kangiella profundi FT102 completed genome.</title>
        <authorList>
            <person name="Xu J."/>
            <person name="Wang J."/>
            <person name="Lu Y."/>
        </authorList>
    </citation>
    <scope>NUCLEOTIDE SEQUENCE [LARGE SCALE GENOMIC DNA]</scope>
    <source>
        <strain evidence="3 4">FT102</strain>
    </source>
</reference>
<keyword evidence="2" id="KW-0732">Signal</keyword>
<evidence type="ECO:0000313" key="4">
    <source>
        <dbReference type="Proteomes" id="UP000232693"/>
    </source>
</evidence>
<feature type="signal peptide" evidence="2">
    <location>
        <begin position="1"/>
        <end position="23"/>
    </location>
</feature>
<evidence type="ECO:0000256" key="1">
    <source>
        <dbReference type="SAM" id="MobiDB-lite"/>
    </source>
</evidence>
<accession>A0A2K9B1R7</accession>
<dbReference type="RefSeq" id="WP_106646697.1">
    <property type="nucleotide sequence ID" value="NZ_BMGO01000001.1"/>
</dbReference>
<dbReference type="GeneID" id="58230607"/>
<dbReference type="KEGG" id="kpd:CW740_06130"/>
<dbReference type="OrthoDB" id="5706406at2"/>
<gene>
    <name evidence="3" type="ORF">CW740_06130</name>
</gene>
<keyword evidence="4" id="KW-1185">Reference proteome</keyword>
<proteinExistence type="predicted"/>
<evidence type="ECO:0008006" key="5">
    <source>
        <dbReference type="Google" id="ProtNLM"/>
    </source>
</evidence>
<evidence type="ECO:0000256" key="2">
    <source>
        <dbReference type="SAM" id="SignalP"/>
    </source>
</evidence>
<sequence length="121" mass="13617">MNRQLLTFALAILIALQSVVAVADVHQFHQSGSEHLTFDHEHQKAHSSPIPDDDKRWLESEKSKSYQLDCHHCCHCHGSSHPFFLGRQDISASLYQKGAILGNPSHYRSHIAFPDNPPPIS</sequence>
<dbReference type="EMBL" id="CP025120">
    <property type="protein sequence ID" value="AUD78848.1"/>
    <property type="molecule type" value="Genomic_DNA"/>
</dbReference>
<organism evidence="3 4">
    <name type="scientific">Kangiella profundi</name>
    <dbReference type="NCBI Taxonomy" id="1561924"/>
    <lineage>
        <taxon>Bacteria</taxon>
        <taxon>Pseudomonadati</taxon>
        <taxon>Pseudomonadota</taxon>
        <taxon>Gammaproteobacteria</taxon>
        <taxon>Kangiellales</taxon>
        <taxon>Kangiellaceae</taxon>
        <taxon>Kangiella</taxon>
    </lineage>
</organism>
<feature type="region of interest" description="Disordered" evidence="1">
    <location>
        <begin position="36"/>
        <end position="56"/>
    </location>
</feature>
<dbReference type="AlphaFoldDB" id="A0A2K9B1R7"/>
<feature type="chain" id="PRO_5014849668" description="DUF2946 domain-containing protein" evidence="2">
    <location>
        <begin position="24"/>
        <end position="121"/>
    </location>
</feature>
<evidence type="ECO:0000313" key="3">
    <source>
        <dbReference type="EMBL" id="AUD78848.1"/>
    </source>
</evidence>
<dbReference type="Proteomes" id="UP000232693">
    <property type="component" value="Chromosome"/>
</dbReference>
<name>A0A2K9B1R7_9GAMM</name>
<protein>
    <recommendedName>
        <fullName evidence="5">DUF2946 domain-containing protein</fullName>
    </recommendedName>
</protein>